<name>A0AAD9JCU2_9ANNE</name>
<evidence type="ECO:0000256" key="3">
    <source>
        <dbReference type="ARBA" id="ARBA00023157"/>
    </source>
</evidence>
<comment type="caution">
    <text evidence="7">The sequence shown here is derived from an EMBL/GenBank/DDBJ whole genome shotgun (WGS) entry which is preliminary data.</text>
</comment>
<evidence type="ECO:0000256" key="6">
    <source>
        <dbReference type="PROSITE-ProRule" id="PRU01355"/>
    </source>
</evidence>
<dbReference type="GO" id="GO:0006508">
    <property type="term" value="P:proteolysis"/>
    <property type="evidence" value="ECO:0007669"/>
    <property type="project" value="InterPro"/>
</dbReference>
<comment type="similarity">
    <text evidence="1 6">Belongs to the peptidase M2 family.</text>
</comment>
<dbReference type="EMBL" id="JAODUP010000399">
    <property type="protein sequence ID" value="KAK2150586.1"/>
    <property type="molecule type" value="Genomic_DNA"/>
</dbReference>
<dbReference type="PROSITE" id="PS52011">
    <property type="entry name" value="PEPTIDASE_M2"/>
    <property type="match status" value="1"/>
</dbReference>
<organism evidence="7 8">
    <name type="scientific">Paralvinella palmiformis</name>
    <dbReference type="NCBI Taxonomy" id="53620"/>
    <lineage>
        <taxon>Eukaryota</taxon>
        <taxon>Metazoa</taxon>
        <taxon>Spiralia</taxon>
        <taxon>Lophotrochozoa</taxon>
        <taxon>Annelida</taxon>
        <taxon>Polychaeta</taxon>
        <taxon>Sedentaria</taxon>
        <taxon>Canalipalpata</taxon>
        <taxon>Terebellida</taxon>
        <taxon>Terebelliformia</taxon>
        <taxon>Alvinellidae</taxon>
        <taxon>Paralvinella</taxon>
    </lineage>
</organism>
<protein>
    <submittedName>
        <fullName evidence="7">Uncharacterized protein</fullName>
    </submittedName>
</protein>
<keyword evidence="2" id="KW-0732">Signal</keyword>
<reference evidence="7" key="1">
    <citation type="journal article" date="2023" name="Mol. Biol. Evol.">
        <title>Third-Generation Sequencing Reveals the Adaptive Role of the Epigenome in Three Deep-Sea Polychaetes.</title>
        <authorList>
            <person name="Perez M."/>
            <person name="Aroh O."/>
            <person name="Sun Y."/>
            <person name="Lan Y."/>
            <person name="Juniper S.K."/>
            <person name="Young C.R."/>
            <person name="Angers B."/>
            <person name="Qian P.Y."/>
        </authorList>
    </citation>
    <scope>NUCLEOTIDE SEQUENCE</scope>
    <source>
        <strain evidence="7">P08H-3</strain>
    </source>
</reference>
<dbReference type="SUPFAM" id="SSF55486">
    <property type="entry name" value="Metalloproteases ('zincins'), catalytic domain"/>
    <property type="match status" value="1"/>
</dbReference>
<dbReference type="Pfam" id="PF01401">
    <property type="entry name" value="Peptidase_M2"/>
    <property type="match status" value="1"/>
</dbReference>
<evidence type="ECO:0000256" key="1">
    <source>
        <dbReference type="ARBA" id="ARBA00008139"/>
    </source>
</evidence>
<accession>A0AAD9JCU2</accession>
<comment type="caution">
    <text evidence="6">Lacks conserved residue(s) required for the propagation of feature annotation.</text>
</comment>
<proteinExistence type="inferred from homology"/>
<evidence type="ECO:0000313" key="7">
    <source>
        <dbReference type="EMBL" id="KAK2150586.1"/>
    </source>
</evidence>
<dbReference type="PANTHER" id="PTHR10514:SF27">
    <property type="entry name" value="ANGIOTENSIN-CONVERTING ENZYME"/>
    <property type="match status" value="1"/>
</dbReference>
<dbReference type="AlphaFoldDB" id="A0AAD9JCU2"/>
<dbReference type="Proteomes" id="UP001208570">
    <property type="component" value="Unassembled WGS sequence"/>
</dbReference>
<evidence type="ECO:0000256" key="2">
    <source>
        <dbReference type="ARBA" id="ARBA00022729"/>
    </source>
</evidence>
<keyword evidence="4" id="KW-0325">Glycoprotein</keyword>
<dbReference type="PANTHER" id="PTHR10514">
    <property type="entry name" value="ANGIOTENSIN-CONVERTING ENZYME"/>
    <property type="match status" value="1"/>
</dbReference>
<feature type="binding site" evidence="5">
    <location>
        <position position="115"/>
    </location>
    <ligand>
        <name>chloride</name>
        <dbReference type="ChEBI" id="CHEBI:17996"/>
        <label>1</label>
    </ligand>
</feature>
<evidence type="ECO:0000256" key="4">
    <source>
        <dbReference type="ARBA" id="ARBA00023180"/>
    </source>
</evidence>
<dbReference type="GO" id="GO:0005886">
    <property type="term" value="C:plasma membrane"/>
    <property type="evidence" value="ECO:0007669"/>
    <property type="project" value="TreeGrafter"/>
</dbReference>
<dbReference type="GO" id="GO:0008241">
    <property type="term" value="F:peptidyl-dipeptidase activity"/>
    <property type="evidence" value="ECO:0007669"/>
    <property type="project" value="InterPro"/>
</dbReference>
<evidence type="ECO:0000313" key="8">
    <source>
        <dbReference type="Proteomes" id="UP001208570"/>
    </source>
</evidence>
<keyword evidence="3" id="KW-1015">Disulfide bond</keyword>
<gene>
    <name evidence="7" type="ORF">LSH36_399g03005</name>
</gene>
<keyword evidence="8" id="KW-1185">Reference proteome</keyword>
<dbReference type="GO" id="GO:0008237">
    <property type="term" value="F:metallopeptidase activity"/>
    <property type="evidence" value="ECO:0007669"/>
    <property type="project" value="InterPro"/>
</dbReference>
<evidence type="ECO:0000256" key="5">
    <source>
        <dbReference type="PIRSR" id="PIRSR601548-2"/>
    </source>
</evidence>
<dbReference type="InterPro" id="IPR001548">
    <property type="entry name" value="Peptidase_M2"/>
</dbReference>
<sequence>MFDNKVKLEGSVIRSNFRQEVYKNTTLFDWRHFVDVDIRRQFSKVADIGNSVLEDLTYIMANSRDWDELLWAWRGWRQSTGTKMKEKYADFVDLLNKAAIMNNFSDAGDYWRSWYEDPDFEAECLRLWTELKPIYQQLHALHQTQITEDA</sequence>